<comment type="caution">
    <text evidence="15">The sequence shown here is derived from an EMBL/GenBank/DDBJ whole genome shotgun (WGS) entry which is preliminary data.</text>
</comment>
<evidence type="ECO:0000256" key="4">
    <source>
        <dbReference type="ARBA" id="ARBA00022741"/>
    </source>
</evidence>
<name>A0A8H5BUA8_9AGAR</name>
<evidence type="ECO:0000256" key="11">
    <source>
        <dbReference type="ARBA" id="ARBA00048778"/>
    </source>
</evidence>
<feature type="compositionally biased region" description="Polar residues" evidence="12">
    <location>
        <begin position="658"/>
        <end position="668"/>
    </location>
</feature>
<comment type="similarity">
    <text evidence="2">Belongs to the AAA ATPase family. BCS1 subfamily.</text>
</comment>
<dbReference type="Gene3D" id="3.40.50.300">
    <property type="entry name" value="P-loop containing nucleotide triphosphate hydrolases"/>
    <property type="match status" value="1"/>
</dbReference>
<dbReference type="Pfam" id="PF00004">
    <property type="entry name" value="AAA"/>
    <property type="match status" value="2"/>
</dbReference>
<dbReference type="Proteomes" id="UP000567179">
    <property type="component" value="Unassembled WGS sequence"/>
</dbReference>
<feature type="compositionally biased region" description="Polar residues" evidence="12">
    <location>
        <begin position="711"/>
        <end position="725"/>
    </location>
</feature>
<evidence type="ECO:0000256" key="12">
    <source>
        <dbReference type="SAM" id="MobiDB-lite"/>
    </source>
</evidence>
<evidence type="ECO:0000256" key="6">
    <source>
        <dbReference type="ARBA" id="ARBA00022801"/>
    </source>
</evidence>
<dbReference type="InterPro" id="IPR027417">
    <property type="entry name" value="P-loop_NTPase"/>
</dbReference>
<dbReference type="Pfam" id="PF08740">
    <property type="entry name" value="BCS1_N"/>
    <property type="match status" value="1"/>
</dbReference>
<evidence type="ECO:0000313" key="16">
    <source>
        <dbReference type="Proteomes" id="UP000567179"/>
    </source>
</evidence>
<protein>
    <recommendedName>
        <fullName evidence="17">AAA+ ATPase domain-containing protein</fullName>
    </recommendedName>
</protein>
<accession>A0A8H5BUA8</accession>
<feature type="domain" description="AAA+ ATPase" evidence="13">
    <location>
        <begin position="333"/>
        <end position="487"/>
    </location>
</feature>
<dbReference type="AlphaFoldDB" id="A0A8H5BUA8"/>
<comment type="subcellular location">
    <subcellularLocation>
        <location evidence="1">Mitochondrion inner membrane</location>
        <topology evidence="1">Single-pass membrane protein</topology>
    </subcellularLocation>
</comment>
<keyword evidence="4" id="KW-0547">Nucleotide-binding</keyword>
<evidence type="ECO:0000256" key="8">
    <source>
        <dbReference type="ARBA" id="ARBA00022989"/>
    </source>
</evidence>
<dbReference type="InterPro" id="IPR057495">
    <property type="entry name" value="AAA_lid_BCS1"/>
</dbReference>
<keyword evidence="10" id="KW-0472">Membrane</keyword>
<keyword evidence="6" id="KW-0378">Hydrolase</keyword>
<evidence type="ECO:0000256" key="10">
    <source>
        <dbReference type="ARBA" id="ARBA00023136"/>
    </source>
</evidence>
<dbReference type="OrthoDB" id="10251412at2759"/>
<evidence type="ECO:0000259" key="13">
    <source>
        <dbReference type="SMART" id="SM00382"/>
    </source>
</evidence>
<feature type="region of interest" description="Disordered" evidence="12">
    <location>
        <begin position="635"/>
        <end position="759"/>
    </location>
</feature>
<keyword evidence="5" id="KW-0999">Mitochondrion inner membrane</keyword>
<evidence type="ECO:0000256" key="2">
    <source>
        <dbReference type="ARBA" id="ARBA00007448"/>
    </source>
</evidence>
<evidence type="ECO:0000259" key="14">
    <source>
        <dbReference type="SMART" id="SM01024"/>
    </source>
</evidence>
<feature type="region of interest" description="Disordered" evidence="12">
    <location>
        <begin position="509"/>
        <end position="528"/>
    </location>
</feature>
<reference evidence="15 16" key="1">
    <citation type="journal article" date="2020" name="ISME J.">
        <title>Uncovering the hidden diversity of litter-decomposition mechanisms in mushroom-forming fungi.</title>
        <authorList>
            <person name="Floudas D."/>
            <person name="Bentzer J."/>
            <person name="Ahren D."/>
            <person name="Johansson T."/>
            <person name="Persson P."/>
            <person name="Tunlid A."/>
        </authorList>
    </citation>
    <scope>NUCLEOTIDE SEQUENCE [LARGE SCALE GENOMIC DNA]</scope>
    <source>
        <strain evidence="15 16">CBS 101986</strain>
    </source>
</reference>
<keyword evidence="9" id="KW-0496">Mitochondrion</keyword>
<gene>
    <name evidence="15" type="ORF">D9619_009197</name>
</gene>
<evidence type="ECO:0000256" key="5">
    <source>
        <dbReference type="ARBA" id="ARBA00022792"/>
    </source>
</evidence>
<dbReference type="GO" id="GO:0005524">
    <property type="term" value="F:ATP binding"/>
    <property type="evidence" value="ECO:0007669"/>
    <property type="project" value="UniProtKB-KW"/>
</dbReference>
<dbReference type="InterPro" id="IPR003959">
    <property type="entry name" value="ATPase_AAA_core"/>
</dbReference>
<dbReference type="PANTHER" id="PTHR23070">
    <property type="entry name" value="BCS1 AAA-TYPE ATPASE"/>
    <property type="match status" value="1"/>
</dbReference>
<feature type="compositionally biased region" description="Basic and acidic residues" evidence="12">
    <location>
        <begin position="578"/>
        <end position="607"/>
    </location>
</feature>
<dbReference type="InterPro" id="IPR003593">
    <property type="entry name" value="AAA+_ATPase"/>
</dbReference>
<sequence length="759" mass="83081">MDSWDYDIPYDGVQARNGGSWFSNTDLMTKLMGFSFLSSFLGMGAGDGMAGGAGNAAFVNSIRLLVLGALLEGGRRLFRYVSQRFKLFRELRHGDDLERAVATFAQERCWKDDERGCWTRSVAIVLKREAQHFFLRAEYSIDALFTEGDPAYEWLILLLTEEKVWSRSREFRVTASSSARKWNVNVNDTDATVGRAGHVDYVPTYQEAQLFKWRGYWVEIRRNKGQLTYNPAMGQQVVSSMYLTIYTRDMSVLSALVDDARERYLKSNKPHVIVFSADQPNYGPGSTWSTAKRKQRRPLSSIILQDGVIQTLVEDAREFMRSEDWYTKAGIPHRRGYLLHGPPGTGKSSTIYAVAGELGLEIYTLSLSANFVDDAFLARAVASIPKQAIFLLEDIDCAFPSREEQDEEDEMPAKGPMMFPPGMVMPGGPRSRQRSPVTMSGLLNVLDGVGSEEGKLFFATTNYIDRLDPALLRPGRIDLKFEYKLATQAQAAALFLRFYPESHTVLLSEKAASSTTATSEKSPAPLSAAEKEAILSDMSKEFSAQVPEHEFSTAELQGFLLGCKQQPEKAVSGVAEWVRNERQDREDKKQREEERAAKKRDKKETQQARELQGTLAKLGSMGVNPFSGGSTAVNGAGAAQGSAKGSPGGLDAGGAVNGRSSPVGTMQTPYGMMVPPPNTAGTPLGPLAGVNGLTNGAHSRPSLPESELINDATQSKSALQVNGSGPTIDAGSANSPQILDTQDSSVILSRSQTAEMEDA</sequence>
<evidence type="ECO:0000256" key="9">
    <source>
        <dbReference type="ARBA" id="ARBA00023128"/>
    </source>
</evidence>
<dbReference type="SUPFAM" id="SSF52540">
    <property type="entry name" value="P-loop containing nucleoside triphosphate hydrolases"/>
    <property type="match status" value="1"/>
</dbReference>
<organism evidence="15 16">
    <name type="scientific">Psilocybe cf. subviscida</name>
    <dbReference type="NCBI Taxonomy" id="2480587"/>
    <lineage>
        <taxon>Eukaryota</taxon>
        <taxon>Fungi</taxon>
        <taxon>Dikarya</taxon>
        <taxon>Basidiomycota</taxon>
        <taxon>Agaricomycotina</taxon>
        <taxon>Agaricomycetes</taxon>
        <taxon>Agaricomycetidae</taxon>
        <taxon>Agaricales</taxon>
        <taxon>Agaricineae</taxon>
        <taxon>Strophariaceae</taxon>
        <taxon>Psilocybe</taxon>
    </lineage>
</organism>
<proteinExistence type="inferred from homology"/>
<dbReference type="SMART" id="SM00382">
    <property type="entry name" value="AAA"/>
    <property type="match status" value="1"/>
</dbReference>
<evidence type="ECO:0008006" key="17">
    <source>
        <dbReference type="Google" id="ProtNLM"/>
    </source>
</evidence>
<dbReference type="GO" id="GO:0005743">
    <property type="term" value="C:mitochondrial inner membrane"/>
    <property type="evidence" value="ECO:0007669"/>
    <property type="project" value="UniProtKB-SubCell"/>
</dbReference>
<dbReference type="InterPro" id="IPR050747">
    <property type="entry name" value="Mitochondrial_chaperone_BCS1"/>
</dbReference>
<feature type="compositionally biased region" description="Low complexity" evidence="12">
    <location>
        <begin position="509"/>
        <end position="525"/>
    </location>
</feature>
<feature type="region of interest" description="Disordered" evidence="12">
    <location>
        <begin position="575"/>
        <end position="610"/>
    </location>
</feature>
<keyword evidence="8" id="KW-1133">Transmembrane helix</keyword>
<feature type="domain" description="BCS1 N-terminal" evidence="14">
    <location>
        <begin position="123"/>
        <end position="302"/>
    </location>
</feature>
<keyword evidence="16" id="KW-1185">Reference proteome</keyword>
<dbReference type="InterPro" id="IPR014851">
    <property type="entry name" value="BCS1_N"/>
</dbReference>
<keyword evidence="7" id="KW-0067">ATP-binding</keyword>
<dbReference type="SMART" id="SM01024">
    <property type="entry name" value="BCS1_N"/>
    <property type="match status" value="1"/>
</dbReference>
<evidence type="ECO:0000256" key="1">
    <source>
        <dbReference type="ARBA" id="ARBA00004434"/>
    </source>
</evidence>
<dbReference type="EMBL" id="JAACJJ010000002">
    <property type="protein sequence ID" value="KAF5329659.1"/>
    <property type="molecule type" value="Genomic_DNA"/>
</dbReference>
<feature type="compositionally biased region" description="Low complexity" evidence="12">
    <location>
        <begin position="635"/>
        <end position="645"/>
    </location>
</feature>
<feature type="compositionally biased region" description="Polar residues" evidence="12">
    <location>
        <begin position="732"/>
        <end position="759"/>
    </location>
</feature>
<evidence type="ECO:0000256" key="3">
    <source>
        <dbReference type="ARBA" id="ARBA00022692"/>
    </source>
</evidence>
<evidence type="ECO:0000256" key="7">
    <source>
        <dbReference type="ARBA" id="ARBA00022840"/>
    </source>
</evidence>
<evidence type="ECO:0000313" key="15">
    <source>
        <dbReference type="EMBL" id="KAF5329659.1"/>
    </source>
</evidence>
<feature type="compositionally biased region" description="Gly residues" evidence="12">
    <location>
        <begin position="646"/>
        <end position="656"/>
    </location>
</feature>
<dbReference type="GO" id="GO:0016887">
    <property type="term" value="F:ATP hydrolysis activity"/>
    <property type="evidence" value="ECO:0007669"/>
    <property type="project" value="InterPro"/>
</dbReference>
<comment type="catalytic activity">
    <reaction evidence="11">
        <text>ATP + H2O = ADP + phosphate + H(+)</text>
        <dbReference type="Rhea" id="RHEA:13065"/>
        <dbReference type="ChEBI" id="CHEBI:15377"/>
        <dbReference type="ChEBI" id="CHEBI:15378"/>
        <dbReference type="ChEBI" id="CHEBI:30616"/>
        <dbReference type="ChEBI" id="CHEBI:43474"/>
        <dbReference type="ChEBI" id="CHEBI:456216"/>
    </reaction>
    <physiologicalReaction direction="left-to-right" evidence="11">
        <dbReference type="Rhea" id="RHEA:13066"/>
    </physiologicalReaction>
</comment>
<dbReference type="Pfam" id="PF25426">
    <property type="entry name" value="AAA_lid_BCS1"/>
    <property type="match status" value="1"/>
</dbReference>
<keyword evidence="3" id="KW-0812">Transmembrane</keyword>